<feature type="compositionally biased region" description="Basic and acidic residues" evidence="1">
    <location>
        <begin position="19"/>
        <end position="40"/>
    </location>
</feature>
<proteinExistence type="predicted"/>
<keyword evidence="5" id="KW-1185">Reference proteome</keyword>
<gene>
    <name evidence="4" type="ORF">ACK2TP_04425</name>
</gene>
<dbReference type="InterPro" id="IPR007730">
    <property type="entry name" value="SPOR-like_dom"/>
</dbReference>
<keyword evidence="2" id="KW-0472">Membrane</keyword>
<dbReference type="RefSeq" id="WP_263413463.1">
    <property type="nucleotide sequence ID" value="NZ_BAABBH010000001.1"/>
</dbReference>
<feature type="domain" description="SPOR" evidence="3">
    <location>
        <begin position="209"/>
        <end position="283"/>
    </location>
</feature>
<feature type="region of interest" description="Disordered" evidence="1">
    <location>
        <begin position="100"/>
        <end position="181"/>
    </location>
</feature>
<dbReference type="SUPFAM" id="SSF110997">
    <property type="entry name" value="Sporulation related repeat"/>
    <property type="match status" value="1"/>
</dbReference>
<dbReference type="Gene3D" id="3.30.70.1070">
    <property type="entry name" value="Sporulation related repeat"/>
    <property type="match status" value="1"/>
</dbReference>
<accession>A0ABW9KH42</accession>
<name>A0ABW9KH42_9BACT</name>
<evidence type="ECO:0000313" key="4">
    <source>
        <dbReference type="EMBL" id="MFN2974999.1"/>
    </source>
</evidence>
<feature type="region of interest" description="Disordered" evidence="1">
    <location>
        <begin position="1"/>
        <end position="40"/>
    </location>
</feature>
<evidence type="ECO:0000256" key="1">
    <source>
        <dbReference type="SAM" id="MobiDB-lite"/>
    </source>
</evidence>
<keyword evidence="2" id="KW-1133">Transmembrane helix</keyword>
<evidence type="ECO:0000256" key="2">
    <source>
        <dbReference type="SAM" id="Phobius"/>
    </source>
</evidence>
<feature type="compositionally biased region" description="Low complexity" evidence="1">
    <location>
        <begin position="100"/>
        <end position="112"/>
    </location>
</feature>
<organism evidence="4 5">
    <name type="scientific">Terriglobus aquaticus</name>
    <dbReference type="NCBI Taxonomy" id="940139"/>
    <lineage>
        <taxon>Bacteria</taxon>
        <taxon>Pseudomonadati</taxon>
        <taxon>Acidobacteriota</taxon>
        <taxon>Terriglobia</taxon>
        <taxon>Terriglobales</taxon>
        <taxon>Acidobacteriaceae</taxon>
        <taxon>Terriglobus</taxon>
    </lineage>
</organism>
<dbReference type="PROSITE" id="PS51724">
    <property type="entry name" value="SPOR"/>
    <property type="match status" value="1"/>
</dbReference>
<dbReference type="EMBL" id="JBJYXY010000001">
    <property type="protein sequence ID" value="MFN2974999.1"/>
    <property type="molecule type" value="Genomic_DNA"/>
</dbReference>
<evidence type="ECO:0000259" key="3">
    <source>
        <dbReference type="PROSITE" id="PS51724"/>
    </source>
</evidence>
<dbReference type="Proteomes" id="UP001634747">
    <property type="component" value="Unassembled WGS sequence"/>
</dbReference>
<keyword evidence="2" id="KW-0812">Transmembrane</keyword>
<comment type="caution">
    <text evidence="4">The sequence shown here is derived from an EMBL/GenBank/DDBJ whole genome shotgun (WGS) entry which is preliminary data.</text>
</comment>
<sequence length="283" mass="29172">MINRSTDDLDDLTLPQRPRRPDPRADMRSDARASAREDLRDDMAADEREFTLSTGTVLGLFFGLALICAVFFGFGYSMGKKSATAAAVAVADANTGADTADAAAAGSTPSANKPSAGSPAIQEIPGYQGQKGADTSARTPAAPAKVAPATTATSVTVPMDDSAAPAKAKKPAASDPDGQVVGDGPKATLTRPVLTPATPAAQTTAVPAVAAGGTVYVQISAVSHKEDADTLMAALRRRGYSVFTRPSDTDKLIHVQVGPFANKKDAEVMRQKLLGDGYNAILK</sequence>
<dbReference type="InterPro" id="IPR036680">
    <property type="entry name" value="SPOR-like_sf"/>
</dbReference>
<dbReference type="PANTHER" id="PTHR38687:SF1">
    <property type="entry name" value="CELL DIVISION PROTEIN DEDD"/>
    <property type="match status" value="1"/>
</dbReference>
<feature type="transmembrane region" description="Helical" evidence="2">
    <location>
        <begin position="50"/>
        <end position="74"/>
    </location>
</feature>
<reference evidence="4 5" key="1">
    <citation type="submission" date="2024-12" db="EMBL/GenBank/DDBJ databases">
        <authorList>
            <person name="Lee Y."/>
        </authorList>
    </citation>
    <scope>NUCLEOTIDE SEQUENCE [LARGE SCALE GENOMIC DNA]</scope>
    <source>
        <strain evidence="4 5">03SUJ4</strain>
    </source>
</reference>
<dbReference type="PANTHER" id="PTHR38687">
    <property type="entry name" value="CELL DIVISION PROTEIN DEDD-RELATED"/>
    <property type="match status" value="1"/>
</dbReference>
<feature type="compositionally biased region" description="Low complexity" evidence="1">
    <location>
        <begin position="137"/>
        <end position="177"/>
    </location>
</feature>
<dbReference type="InterPro" id="IPR052521">
    <property type="entry name" value="Cell_div_SPOR-domain"/>
</dbReference>
<dbReference type="Pfam" id="PF05036">
    <property type="entry name" value="SPOR"/>
    <property type="match status" value="1"/>
</dbReference>
<protein>
    <submittedName>
        <fullName evidence="4">SPOR domain-containing protein</fullName>
    </submittedName>
</protein>
<evidence type="ECO:0000313" key="5">
    <source>
        <dbReference type="Proteomes" id="UP001634747"/>
    </source>
</evidence>